<dbReference type="AlphaFoldDB" id="A0A2K1KCA3"/>
<evidence type="ECO:0000313" key="2">
    <source>
        <dbReference type="EnsemblPlants" id="Pp3c7_20069V3.1"/>
    </source>
</evidence>
<dbReference type="Gramene" id="Pp3c7_20069V3.1">
    <property type="protein sequence ID" value="Pp3c7_20069V3.1"/>
    <property type="gene ID" value="Pp3c7_20069"/>
</dbReference>
<dbReference type="Proteomes" id="UP000006727">
    <property type="component" value="Chromosome 7"/>
</dbReference>
<sequence>MMKGALTDSTVLGAKSPSFPSEAWASLVATPTHILGPPAPSLPLALAAKPSQLCALSSLRIALSCCDIHAVTSLCRMKAT</sequence>
<proteinExistence type="predicted"/>
<dbReference type="InParanoid" id="A0A2K1KCA3"/>
<gene>
    <name evidence="1" type="ORF">PHYPA_010597</name>
</gene>
<reference evidence="2" key="3">
    <citation type="submission" date="2020-12" db="UniProtKB">
        <authorList>
            <consortium name="EnsemblPlants"/>
        </authorList>
    </citation>
    <scope>IDENTIFICATION</scope>
</reference>
<evidence type="ECO:0000313" key="3">
    <source>
        <dbReference type="Proteomes" id="UP000006727"/>
    </source>
</evidence>
<organism evidence="1">
    <name type="scientific">Physcomitrium patens</name>
    <name type="common">Spreading-leaved earth moss</name>
    <name type="synonym">Physcomitrella patens</name>
    <dbReference type="NCBI Taxonomy" id="3218"/>
    <lineage>
        <taxon>Eukaryota</taxon>
        <taxon>Viridiplantae</taxon>
        <taxon>Streptophyta</taxon>
        <taxon>Embryophyta</taxon>
        <taxon>Bryophyta</taxon>
        <taxon>Bryophytina</taxon>
        <taxon>Bryopsida</taxon>
        <taxon>Funariidae</taxon>
        <taxon>Funariales</taxon>
        <taxon>Funariaceae</taxon>
        <taxon>Physcomitrium</taxon>
    </lineage>
</organism>
<protein>
    <submittedName>
        <fullName evidence="1 2">Uncharacterized protein</fullName>
    </submittedName>
</protein>
<reference evidence="1 3" key="2">
    <citation type="journal article" date="2018" name="Plant J.">
        <title>The Physcomitrella patens chromosome-scale assembly reveals moss genome structure and evolution.</title>
        <authorList>
            <person name="Lang D."/>
            <person name="Ullrich K.K."/>
            <person name="Murat F."/>
            <person name="Fuchs J."/>
            <person name="Jenkins J."/>
            <person name="Haas F.B."/>
            <person name="Piednoel M."/>
            <person name="Gundlach H."/>
            <person name="Van Bel M."/>
            <person name="Meyberg R."/>
            <person name="Vives C."/>
            <person name="Morata J."/>
            <person name="Symeonidi A."/>
            <person name="Hiss M."/>
            <person name="Muchero W."/>
            <person name="Kamisugi Y."/>
            <person name="Saleh O."/>
            <person name="Blanc G."/>
            <person name="Decker E.L."/>
            <person name="van Gessel N."/>
            <person name="Grimwood J."/>
            <person name="Hayes R.D."/>
            <person name="Graham S.W."/>
            <person name="Gunter L.E."/>
            <person name="McDaniel S.F."/>
            <person name="Hoernstein S.N.W."/>
            <person name="Larsson A."/>
            <person name="Li F.W."/>
            <person name="Perroud P.F."/>
            <person name="Phillips J."/>
            <person name="Ranjan P."/>
            <person name="Rokshar D.S."/>
            <person name="Rothfels C.J."/>
            <person name="Schneider L."/>
            <person name="Shu S."/>
            <person name="Stevenson D.W."/>
            <person name="Thummler F."/>
            <person name="Tillich M."/>
            <person name="Villarreal Aguilar J.C."/>
            <person name="Widiez T."/>
            <person name="Wong G.K."/>
            <person name="Wymore A."/>
            <person name="Zhang Y."/>
            <person name="Zimmer A.D."/>
            <person name="Quatrano R.S."/>
            <person name="Mayer K.F.X."/>
            <person name="Goodstein D."/>
            <person name="Casacuberta J.M."/>
            <person name="Vandepoele K."/>
            <person name="Reski R."/>
            <person name="Cuming A.C."/>
            <person name="Tuskan G.A."/>
            <person name="Maumus F."/>
            <person name="Salse J."/>
            <person name="Schmutz J."/>
            <person name="Rensing S.A."/>
        </authorList>
    </citation>
    <scope>NUCLEOTIDE SEQUENCE [LARGE SCALE GENOMIC DNA]</scope>
    <source>
        <strain evidence="2 3">cv. Gransden 2004</strain>
    </source>
</reference>
<name>A0A2K1KCA3_PHYPA</name>
<dbReference type="EMBL" id="ABEU02000007">
    <property type="protein sequence ID" value="PNR51410.1"/>
    <property type="molecule type" value="Genomic_DNA"/>
</dbReference>
<keyword evidence="3" id="KW-1185">Reference proteome</keyword>
<evidence type="ECO:0000313" key="1">
    <source>
        <dbReference type="EMBL" id="PNR51410.1"/>
    </source>
</evidence>
<dbReference type="EnsemblPlants" id="Pp3c7_20069V3.1">
    <property type="protein sequence ID" value="Pp3c7_20069V3.1"/>
    <property type="gene ID" value="Pp3c7_20069"/>
</dbReference>
<accession>A0A2K1KCA3</accession>
<reference evidence="1 3" key="1">
    <citation type="journal article" date="2008" name="Science">
        <title>The Physcomitrella genome reveals evolutionary insights into the conquest of land by plants.</title>
        <authorList>
            <person name="Rensing S."/>
            <person name="Lang D."/>
            <person name="Zimmer A."/>
            <person name="Terry A."/>
            <person name="Salamov A."/>
            <person name="Shapiro H."/>
            <person name="Nishiyama T."/>
            <person name="Perroud P.-F."/>
            <person name="Lindquist E."/>
            <person name="Kamisugi Y."/>
            <person name="Tanahashi T."/>
            <person name="Sakakibara K."/>
            <person name="Fujita T."/>
            <person name="Oishi K."/>
            <person name="Shin-I T."/>
            <person name="Kuroki Y."/>
            <person name="Toyoda A."/>
            <person name="Suzuki Y."/>
            <person name="Hashimoto A."/>
            <person name="Yamaguchi K."/>
            <person name="Sugano A."/>
            <person name="Kohara Y."/>
            <person name="Fujiyama A."/>
            <person name="Anterola A."/>
            <person name="Aoki S."/>
            <person name="Ashton N."/>
            <person name="Barbazuk W.B."/>
            <person name="Barker E."/>
            <person name="Bennetzen J."/>
            <person name="Bezanilla M."/>
            <person name="Blankenship R."/>
            <person name="Cho S.H."/>
            <person name="Dutcher S."/>
            <person name="Estelle M."/>
            <person name="Fawcett J.A."/>
            <person name="Gundlach H."/>
            <person name="Hanada K."/>
            <person name="Heyl A."/>
            <person name="Hicks K.A."/>
            <person name="Hugh J."/>
            <person name="Lohr M."/>
            <person name="Mayer K."/>
            <person name="Melkozernov A."/>
            <person name="Murata T."/>
            <person name="Nelson D."/>
            <person name="Pils B."/>
            <person name="Prigge M."/>
            <person name="Reiss B."/>
            <person name="Renner T."/>
            <person name="Rombauts S."/>
            <person name="Rushton P."/>
            <person name="Sanderfoot A."/>
            <person name="Schween G."/>
            <person name="Shiu S.-H."/>
            <person name="Stueber K."/>
            <person name="Theodoulou F.L."/>
            <person name="Tu H."/>
            <person name="Van de Peer Y."/>
            <person name="Verrier P.J."/>
            <person name="Waters E."/>
            <person name="Wood A."/>
            <person name="Yang L."/>
            <person name="Cove D."/>
            <person name="Cuming A."/>
            <person name="Hasebe M."/>
            <person name="Lucas S."/>
            <person name="Mishler D.B."/>
            <person name="Reski R."/>
            <person name="Grigoriev I."/>
            <person name="Quatrano R.S."/>
            <person name="Boore J.L."/>
        </authorList>
    </citation>
    <scope>NUCLEOTIDE SEQUENCE [LARGE SCALE GENOMIC DNA]</scope>
    <source>
        <strain evidence="2 3">cv. Gransden 2004</strain>
    </source>
</reference>